<gene>
    <name evidence="1" type="ORF">A6048_02610</name>
</gene>
<keyword evidence="2" id="KW-1185">Reference proteome</keyword>
<organism evidence="1 2">
    <name type="scientific">Dietzia psychralcaliphila</name>
    <dbReference type="NCBI Taxonomy" id="139021"/>
    <lineage>
        <taxon>Bacteria</taxon>
        <taxon>Bacillati</taxon>
        <taxon>Actinomycetota</taxon>
        <taxon>Actinomycetes</taxon>
        <taxon>Mycobacteriales</taxon>
        <taxon>Dietziaceae</taxon>
        <taxon>Dietzia</taxon>
    </lineage>
</organism>
<evidence type="ECO:0000313" key="1">
    <source>
        <dbReference type="EMBL" id="AWH94575.1"/>
    </source>
</evidence>
<name>A0AAD0JRJ0_9ACTN</name>
<protein>
    <submittedName>
        <fullName evidence="1">Uncharacterized protein</fullName>
    </submittedName>
</protein>
<evidence type="ECO:0000313" key="2">
    <source>
        <dbReference type="Proteomes" id="UP000244903"/>
    </source>
</evidence>
<dbReference type="EMBL" id="CP015453">
    <property type="protein sequence ID" value="AWH94575.1"/>
    <property type="molecule type" value="Genomic_DNA"/>
</dbReference>
<dbReference type="Proteomes" id="UP000244903">
    <property type="component" value="Chromosome"/>
</dbReference>
<dbReference type="AlphaFoldDB" id="A0AAD0JRJ0"/>
<dbReference type="KEGG" id="dpc:A6048_02610"/>
<dbReference type="RefSeq" id="WP_107748942.1">
    <property type="nucleotide sequence ID" value="NZ_CP015453.1"/>
</dbReference>
<proteinExistence type="predicted"/>
<accession>A0AAD0JRJ0</accession>
<sequence>MIPESWIAHRRGDGETIGWIDMTVAEPRFVPIDRLGRALDPVDDWHEAEDVLDGIGLRFLMDRYVVEEDDRDTVVRISHVYEDRIVLSTALTDAIEEVGREIVAPFPAPTTLRPA</sequence>
<reference evidence="1 2" key="1">
    <citation type="submission" date="2016-04" db="EMBL/GenBank/DDBJ databases">
        <title>Complete genome sequence of the haloalkaliphilic hydrocarbon-degrading bacterium Dietzia psychralcaliphila ILA-1T, isolated from a drain of a fish product-processing plant.</title>
        <authorList>
            <person name="Zhao J."/>
            <person name="Hu B."/>
            <person name="Geng S."/>
            <person name="Nie Y."/>
            <person name="Tang Y."/>
        </authorList>
    </citation>
    <scope>NUCLEOTIDE SEQUENCE [LARGE SCALE GENOMIC DNA]</scope>
    <source>
        <strain evidence="1 2">ILA-1</strain>
    </source>
</reference>